<keyword evidence="2" id="KW-1185">Reference proteome</keyword>
<comment type="caution">
    <text evidence="1">The sequence shown here is derived from an EMBL/GenBank/DDBJ whole genome shotgun (WGS) entry which is preliminary data.</text>
</comment>
<protein>
    <recommendedName>
        <fullName evidence="3">Type I restriction endonuclease subunit M</fullName>
    </recommendedName>
</protein>
<evidence type="ECO:0000313" key="1">
    <source>
        <dbReference type="EMBL" id="PLC56580.1"/>
    </source>
</evidence>
<gene>
    <name evidence="1" type="ORF">CIK00_17305</name>
</gene>
<name>A0A2N4UNI8_9GAMM</name>
<proteinExistence type="predicted"/>
<organism evidence="1 2">
    <name type="scientific">Photobacterium carnosum</name>
    <dbReference type="NCBI Taxonomy" id="2023717"/>
    <lineage>
        <taxon>Bacteria</taxon>
        <taxon>Pseudomonadati</taxon>
        <taxon>Pseudomonadota</taxon>
        <taxon>Gammaproteobacteria</taxon>
        <taxon>Vibrionales</taxon>
        <taxon>Vibrionaceae</taxon>
        <taxon>Photobacterium</taxon>
    </lineage>
</organism>
<reference evidence="1 2" key="1">
    <citation type="journal article" date="2018" name="Syst. Appl. Microbiol.">
        <title>Photobacterium carnosum sp. nov., isolated from spoiled modified atmosphere packaged poultry meat.</title>
        <authorList>
            <person name="Hilgarth M."/>
            <person name="Fuertes S."/>
            <person name="Ehrmann M."/>
            <person name="Vogel R.F."/>
        </authorList>
    </citation>
    <scope>NUCLEOTIDE SEQUENCE [LARGE SCALE GENOMIC DNA]</scope>
    <source>
        <strain evidence="1 2">TMW 2.2021</strain>
    </source>
</reference>
<dbReference type="AlphaFoldDB" id="A0A2N4UNI8"/>
<accession>A0A2N4UNI8</accession>
<evidence type="ECO:0000313" key="2">
    <source>
        <dbReference type="Proteomes" id="UP000234420"/>
    </source>
</evidence>
<sequence length="103" mass="11479">MTEISQGEVINDITPIAFNLGSVVLTRGMDELCGGNHALLLPLLNRHDNCDWGNCCQEDAIQNNWATHNELRIMSVYAFLGEAVWIITESDRSATTILLPTEY</sequence>
<dbReference type="EMBL" id="NPIB01000027">
    <property type="protein sequence ID" value="PLC56580.1"/>
    <property type="molecule type" value="Genomic_DNA"/>
</dbReference>
<evidence type="ECO:0008006" key="3">
    <source>
        <dbReference type="Google" id="ProtNLM"/>
    </source>
</evidence>
<dbReference type="Proteomes" id="UP000234420">
    <property type="component" value="Unassembled WGS sequence"/>
</dbReference>
<dbReference type="RefSeq" id="WP_101769900.1">
    <property type="nucleotide sequence ID" value="NZ_BPPU01000005.1"/>
</dbReference>